<dbReference type="InterPro" id="IPR048677">
    <property type="entry name" value="TssM1_hel"/>
</dbReference>
<dbReference type="InterPro" id="IPR009612">
    <property type="entry name" value="IcmF-rel"/>
</dbReference>
<reference evidence="5 6" key="1">
    <citation type="submission" date="2015-11" db="EMBL/GenBank/DDBJ databases">
        <title>Genomic analysis of 38 Legionella species identifies large and diverse effector repertoires.</title>
        <authorList>
            <person name="Burstein D."/>
            <person name="Amaro F."/>
            <person name="Zusman T."/>
            <person name="Lifshitz Z."/>
            <person name="Cohen O."/>
            <person name="Gilbert J.A."/>
            <person name="Pupko T."/>
            <person name="Shuman H.A."/>
            <person name="Segal G."/>
        </authorList>
    </citation>
    <scope>NUCLEOTIDE SEQUENCE [LARGE SCALE GENOMIC DNA]</scope>
    <source>
        <strain evidence="5 6">ORW</strain>
    </source>
</reference>
<evidence type="ECO:0000313" key="6">
    <source>
        <dbReference type="Proteomes" id="UP000054921"/>
    </source>
</evidence>
<evidence type="ECO:0000259" key="2">
    <source>
        <dbReference type="Pfam" id="PF06761"/>
    </source>
</evidence>
<proteinExistence type="predicted"/>
<dbReference type="InterPro" id="IPR010623">
    <property type="entry name" value="IcmF_C"/>
</dbReference>
<comment type="caution">
    <text evidence="5">The sequence shown here is derived from an EMBL/GenBank/DDBJ whole genome shotgun (WGS) entry which is preliminary data.</text>
</comment>
<organism evidence="5 6">
    <name type="scientific">Legionella cherrii</name>
    <dbReference type="NCBI Taxonomy" id="28084"/>
    <lineage>
        <taxon>Bacteria</taxon>
        <taxon>Pseudomonadati</taxon>
        <taxon>Pseudomonadota</taxon>
        <taxon>Gammaproteobacteria</taxon>
        <taxon>Legionellales</taxon>
        <taxon>Legionellaceae</taxon>
        <taxon>Legionella</taxon>
    </lineage>
</organism>
<evidence type="ECO:0000313" key="5">
    <source>
        <dbReference type="EMBL" id="KTC82218.1"/>
    </source>
</evidence>
<name>A0A0W0SFI9_9GAMM</name>
<feature type="domain" description="Type VI secretion system component TssM1 N-terminal" evidence="3">
    <location>
        <begin position="81"/>
        <end position="300"/>
    </location>
</feature>
<dbReference type="EMBL" id="LNXW01000009">
    <property type="protein sequence ID" value="KTC82218.1"/>
    <property type="molecule type" value="Genomic_DNA"/>
</dbReference>
<dbReference type="InterPro" id="IPR025743">
    <property type="entry name" value="TssM1_N"/>
</dbReference>
<accession>A0A0W0SFI9</accession>
<feature type="domain" description="Type VI secretion system component TssM1 helical" evidence="4">
    <location>
        <begin position="744"/>
        <end position="842"/>
    </location>
</feature>
<dbReference type="AlphaFoldDB" id="A0A0W0SFI9"/>
<dbReference type="PANTHER" id="PTHR36153">
    <property type="entry name" value="INNER MEMBRANE PROTEIN-RELATED"/>
    <property type="match status" value="1"/>
</dbReference>
<dbReference type="Pfam" id="PF06744">
    <property type="entry name" value="IcmF_C"/>
    <property type="match status" value="1"/>
</dbReference>
<sequence>MDNSLRALCDAIKKILSQLKPQSNPLSFIVITGRNAQGKSAILKQSNMEEIPVFSEQHAKIYFNQKGIIIELGENWLNNSKTLLQATLKQLNRCSSHLKITGLVLCIDVNELLIAEPGQFAEHKKAHVQLLERFGANLNYSVNLALIFTKMDTLAGFTEFYQADHATDLSKPLGFSLDCRNELKKKIEAYSLQFNQLTEQIGQQVINKMHPARSTMRRSLIREFPLQVASLRAPIQALIQGISPKLFNLHSIYFTSAEQGGVSIDRLNKKIQHEYALVVQDTFPQATNFRAYFVEGALKTIQEHCSQVPQARKFSQKPIIAATASIAGISLLLLSYNHYKTAHLLDEASKELLAYDVLNSQENKEKQALYHLSNAAKTMSHIPSNSLSLPTVHQLKTNLHQNAQNRLHGEFLPSLTHELEEVINNPGNTPIVRYNALKIYLMLSQPEHFSAMQVHDWFANRWNKQPESAFKKQMALLKLLLSKPPKNITVKQQVITDARNYLNALPSSYLYYSIAKELFPTAKQKIAINGFVLATSELPVYFTRSGFNEVMQKIPDISHNLQKENWVLARNDSLQLQEMITQAYCFDYVTWWQTFMRKSQPLHYQDYQAGRQVVKSLEQSHALSKIIGLIQQETKADLTDNSSPFNHSIANQFTDLNLMSHSSTKELGLKIVDLERFISTLSMINDGGKTAFNIIRTRFASDSASDPVSLLYNQARQLPEPLSTWTKQLASDTWGILIKDSRQYINQQWQQTVYREFQMTIARRYPFDASQKEEIAINDFNHFFSTHGALNTFTESFVKPFLDVSSAEWKPKAVNDSVLPIASETLDALIRANIITNMFFPDHGEESKIDFSLQKISLDPVVANLELEIGGTKLTDNQGSDSVIRFSWPQPNAKLALDSIEGNHYELAEQGTWALFKLLEKVNVLVDEQDSSSLQILFEINSNSGRYLLKTNNQVNPFTPGILNGFTLRDSIV</sequence>
<feature type="domain" description="IcmF-related" evidence="2">
    <location>
        <begin position="380"/>
        <end position="634"/>
    </location>
</feature>
<gene>
    <name evidence="5" type="ORF">Lche_0482</name>
</gene>
<evidence type="ECO:0000259" key="3">
    <source>
        <dbReference type="Pfam" id="PF14331"/>
    </source>
</evidence>
<dbReference type="OrthoDB" id="9758229at2"/>
<dbReference type="Pfam" id="PF06761">
    <property type="entry name" value="IcmF-related"/>
    <property type="match status" value="1"/>
</dbReference>
<evidence type="ECO:0000259" key="1">
    <source>
        <dbReference type="Pfam" id="PF06744"/>
    </source>
</evidence>
<dbReference type="Pfam" id="PF14331">
    <property type="entry name" value="IcmF-related_N"/>
    <property type="match status" value="1"/>
</dbReference>
<dbReference type="PANTHER" id="PTHR36153:SF1">
    <property type="entry name" value="TYPE VI SECRETION SYSTEM COMPONENT TSSM1"/>
    <property type="match status" value="1"/>
</dbReference>
<dbReference type="RefSeq" id="WP_058387327.1">
    <property type="nucleotide sequence ID" value="NZ_LNXW01000009.1"/>
</dbReference>
<dbReference type="InterPro" id="IPR053156">
    <property type="entry name" value="T6SS_TssM-like"/>
</dbReference>
<feature type="domain" description="Type VI secretion system IcmF C-terminal" evidence="1">
    <location>
        <begin position="851"/>
        <end position="952"/>
    </location>
</feature>
<dbReference type="Pfam" id="PF21070">
    <property type="entry name" value="IcmF_helical"/>
    <property type="match status" value="1"/>
</dbReference>
<evidence type="ECO:0000259" key="4">
    <source>
        <dbReference type="Pfam" id="PF21070"/>
    </source>
</evidence>
<dbReference type="STRING" id="28084.Lche_0482"/>
<dbReference type="NCBIfam" id="NF038226">
    <property type="entry name" value="IcmF_IVB"/>
    <property type="match status" value="1"/>
</dbReference>
<protein>
    <submittedName>
        <fullName evidence="5">IcmF</fullName>
    </submittedName>
</protein>
<dbReference type="Proteomes" id="UP000054921">
    <property type="component" value="Unassembled WGS sequence"/>
</dbReference>
<dbReference type="PATRIC" id="fig|28084.5.peg.520"/>